<accession>M2N9L8</accession>
<organism evidence="2 3">
    <name type="scientific">Baudoinia panamericana (strain UAMH 10762)</name>
    <name type="common">Angels' share fungus</name>
    <name type="synonym">Baudoinia compniacensis (strain UAMH 10762)</name>
    <dbReference type="NCBI Taxonomy" id="717646"/>
    <lineage>
        <taxon>Eukaryota</taxon>
        <taxon>Fungi</taxon>
        <taxon>Dikarya</taxon>
        <taxon>Ascomycota</taxon>
        <taxon>Pezizomycotina</taxon>
        <taxon>Dothideomycetes</taxon>
        <taxon>Dothideomycetidae</taxon>
        <taxon>Mycosphaerellales</taxon>
        <taxon>Teratosphaeriaceae</taxon>
        <taxon>Baudoinia</taxon>
    </lineage>
</organism>
<feature type="region of interest" description="Disordered" evidence="1">
    <location>
        <begin position="58"/>
        <end position="108"/>
    </location>
</feature>
<dbReference type="AlphaFoldDB" id="M2N9L8"/>
<keyword evidence="3" id="KW-1185">Reference proteome</keyword>
<dbReference type="RefSeq" id="XP_007677175.1">
    <property type="nucleotide sequence ID" value="XM_007678985.1"/>
</dbReference>
<sequence length="186" mass="20628">MSGRKLNVELLSEEQQAKAMAKRVRGQAIGRGCDPAVIAVHERKLAYNREKWKRESAAIRAASQRRRNTGSTTSVSDHTDDEDTTMTATRPHRPANARDRMSVTSEDPDSTMLTAAAILETTSPVPSRIVRDPTKTQEGAAVDLLTATSILKIPTEARLRLRHIGLEKERIALEEKHITLAKERIA</sequence>
<dbReference type="EMBL" id="KB445556">
    <property type="protein sequence ID" value="EMC95819.1"/>
    <property type="molecule type" value="Genomic_DNA"/>
</dbReference>
<evidence type="ECO:0000313" key="3">
    <source>
        <dbReference type="Proteomes" id="UP000011761"/>
    </source>
</evidence>
<dbReference type="Proteomes" id="UP000011761">
    <property type="component" value="Unassembled WGS sequence"/>
</dbReference>
<name>M2N9L8_BAUPA</name>
<proteinExistence type="predicted"/>
<evidence type="ECO:0000256" key="1">
    <source>
        <dbReference type="SAM" id="MobiDB-lite"/>
    </source>
</evidence>
<gene>
    <name evidence="2" type="ORF">BAUCODRAFT_148687</name>
</gene>
<reference evidence="2 3" key="1">
    <citation type="journal article" date="2012" name="PLoS Pathog.">
        <title>Diverse lifestyles and strategies of plant pathogenesis encoded in the genomes of eighteen Dothideomycetes fungi.</title>
        <authorList>
            <person name="Ohm R.A."/>
            <person name="Feau N."/>
            <person name="Henrissat B."/>
            <person name="Schoch C.L."/>
            <person name="Horwitz B.A."/>
            <person name="Barry K.W."/>
            <person name="Condon B.J."/>
            <person name="Copeland A.C."/>
            <person name="Dhillon B."/>
            <person name="Glaser F."/>
            <person name="Hesse C.N."/>
            <person name="Kosti I."/>
            <person name="LaButti K."/>
            <person name="Lindquist E.A."/>
            <person name="Lucas S."/>
            <person name="Salamov A.A."/>
            <person name="Bradshaw R.E."/>
            <person name="Ciuffetti L."/>
            <person name="Hamelin R.C."/>
            <person name="Kema G.H.J."/>
            <person name="Lawrence C."/>
            <person name="Scott J.A."/>
            <person name="Spatafora J.W."/>
            <person name="Turgeon B.G."/>
            <person name="de Wit P.J.G.M."/>
            <person name="Zhong S."/>
            <person name="Goodwin S.B."/>
            <person name="Grigoriev I.V."/>
        </authorList>
    </citation>
    <scope>NUCLEOTIDE SEQUENCE [LARGE SCALE GENOMIC DNA]</scope>
    <source>
        <strain evidence="2 3">UAMH 10762</strain>
    </source>
</reference>
<protein>
    <submittedName>
        <fullName evidence="2">Uncharacterized protein</fullName>
    </submittedName>
</protein>
<dbReference type="HOGENOM" id="CLU_1454133_0_0_1"/>
<dbReference type="KEGG" id="bcom:BAUCODRAFT_148687"/>
<dbReference type="GeneID" id="19108878"/>
<evidence type="ECO:0000313" key="2">
    <source>
        <dbReference type="EMBL" id="EMC95819.1"/>
    </source>
</evidence>